<accession>A0A0F8Z288</accession>
<proteinExistence type="predicted"/>
<name>A0A0F8Z288_9ZZZZ</name>
<comment type="caution">
    <text evidence="1">The sequence shown here is derived from an EMBL/GenBank/DDBJ whole genome shotgun (WGS) entry which is preliminary data.</text>
</comment>
<sequence length="60" mass="6937">MVALPIVIFFAISNSSSFNKDFSAEIKQAEKSHKFRLAGVVCSYLDRLYVEPDRINQKKW</sequence>
<gene>
    <name evidence="1" type="ORF">LCGC14_3086670</name>
</gene>
<organism evidence="1">
    <name type="scientific">marine sediment metagenome</name>
    <dbReference type="NCBI Taxonomy" id="412755"/>
    <lineage>
        <taxon>unclassified sequences</taxon>
        <taxon>metagenomes</taxon>
        <taxon>ecological metagenomes</taxon>
    </lineage>
</organism>
<evidence type="ECO:0000313" key="1">
    <source>
        <dbReference type="EMBL" id="KKK54246.1"/>
    </source>
</evidence>
<protein>
    <submittedName>
        <fullName evidence="1">Uncharacterized protein</fullName>
    </submittedName>
</protein>
<reference evidence="1" key="1">
    <citation type="journal article" date="2015" name="Nature">
        <title>Complex archaea that bridge the gap between prokaryotes and eukaryotes.</title>
        <authorList>
            <person name="Spang A."/>
            <person name="Saw J.H."/>
            <person name="Jorgensen S.L."/>
            <person name="Zaremba-Niedzwiedzka K."/>
            <person name="Martijn J."/>
            <person name="Lind A.E."/>
            <person name="van Eijk R."/>
            <person name="Schleper C."/>
            <person name="Guy L."/>
            <person name="Ettema T.J."/>
        </authorList>
    </citation>
    <scope>NUCLEOTIDE SEQUENCE</scope>
</reference>
<dbReference type="EMBL" id="LAZR01066095">
    <property type="protein sequence ID" value="KKK54246.1"/>
    <property type="molecule type" value="Genomic_DNA"/>
</dbReference>
<dbReference type="AlphaFoldDB" id="A0A0F8Z288"/>